<dbReference type="SMART" id="SM00443">
    <property type="entry name" value="G_patch"/>
    <property type="match status" value="1"/>
</dbReference>
<feature type="compositionally biased region" description="Acidic residues" evidence="1">
    <location>
        <begin position="94"/>
        <end position="103"/>
    </location>
</feature>
<protein>
    <recommendedName>
        <fullName evidence="6">Protein SQS1</fullName>
    </recommendedName>
</protein>
<feature type="region of interest" description="Disordered" evidence="1">
    <location>
        <begin position="1"/>
        <end position="116"/>
    </location>
</feature>
<feature type="domain" description="R3H" evidence="3">
    <location>
        <begin position="242"/>
        <end position="306"/>
    </location>
</feature>
<proteinExistence type="predicted"/>
<evidence type="ECO:0008006" key="6">
    <source>
        <dbReference type="Google" id="ProtNLM"/>
    </source>
</evidence>
<dbReference type="PROSITE" id="PS50174">
    <property type="entry name" value="G_PATCH"/>
    <property type="match status" value="1"/>
</dbReference>
<accession>A0AAD5VIA2</accession>
<feature type="compositionally biased region" description="Acidic residues" evidence="1">
    <location>
        <begin position="52"/>
        <end position="68"/>
    </location>
</feature>
<feature type="domain" description="G-patch" evidence="2">
    <location>
        <begin position="365"/>
        <end position="409"/>
    </location>
</feature>
<dbReference type="AlphaFoldDB" id="A0AAD5VIA2"/>
<feature type="region of interest" description="Disordered" evidence="1">
    <location>
        <begin position="214"/>
        <end position="233"/>
    </location>
</feature>
<feature type="compositionally biased region" description="Acidic residues" evidence="1">
    <location>
        <begin position="25"/>
        <end position="42"/>
    </location>
</feature>
<dbReference type="Pfam" id="PF01585">
    <property type="entry name" value="G-patch"/>
    <property type="match status" value="1"/>
</dbReference>
<dbReference type="PANTHER" id="PTHR14195">
    <property type="entry name" value="G PATCH DOMAIN CONTAINING PROTEIN 2"/>
    <property type="match status" value="1"/>
</dbReference>
<sequence length="409" mass="45763">MDDVEDEKKLRREDEEGLGGAVGSSDEEDGDAEGDEIDAVLELEEKLLIGESSDDEESDDDDDDDELDVSPKSGFQARLEKLRAKARARKPRDEDDEDDDDDMLEKNMAWAEDDDDYDDDMLINQVQDILDANVDILEGRDRKQKNKLFKAIRNGDFKLDYADIQPARKRKDKYKDLPPELLDQWELDRQRKAERKRERELEKLIAATEPLTRKKGGKKGRKTMMKASSLDPSTINLGPNRIIDLTTLTQQIRRFVNDLSGPQTMSLPPANKETRKNVHELALAFGLKSISKGKGDARYTTLNKTSRSGIGRIDEWKVQKVLRRAGGRGARGDSFDSFEDRKKGRIVPKHREGDEVGGTAPKIGEGNIGFKMLAAMGWSEGSRIGLSGGLDAPLVAIIKHSKLGLGATK</sequence>
<keyword evidence="5" id="KW-1185">Reference proteome</keyword>
<dbReference type="EMBL" id="JANIEX010001901">
    <property type="protein sequence ID" value="KAJ3553539.1"/>
    <property type="molecule type" value="Genomic_DNA"/>
</dbReference>
<dbReference type="SMART" id="SM00393">
    <property type="entry name" value="R3H"/>
    <property type="match status" value="1"/>
</dbReference>
<gene>
    <name evidence="4" type="ORF">NP233_g12622</name>
</gene>
<feature type="compositionally biased region" description="Basic and acidic residues" evidence="1">
    <location>
        <begin position="1"/>
        <end position="14"/>
    </location>
</feature>
<dbReference type="InterPro" id="IPR051189">
    <property type="entry name" value="Splicing_assoc_domain"/>
</dbReference>
<organism evidence="4 5">
    <name type="scientific">Leucocoprinus birnbaumii</name>
    <dbReference type="NCBI Taxonomy" id="56174"/>
    <lineage>
        <taxon>Eukaryota</taxon>
        <taxon>Fungi</taxon>
        <taxon>Dikarya</taxon>
        <taxon>Basidiomycota</taxon>
        <taxon>Agaricomycotina</taxon>
        <taxon>Agaricomycetes</taxon>
        <taxon>Agaricomycetidae</taxon>
        <taxon>Agaricales</taxon>
        <taxon>Agaricineae</taxon>
        <taxon>Agaricaceae</taxon>
        <taxon>Leucocoprinus</taxon>
    </lineage>
</organism>
<evidence type="ECO:0000259" key="3">
    <source>
        <dbReference type="PROSITE" id="PS51061"/>
    </source>
</evidence>
<dbReference type="SUPFAM" id="SSF82708">
    <property type="entry name" value="R3H domain"/>
    <property type="match status" value="1"/>
</dbReference>
<evidence type="ECO:0000259" key="2">
    <source>
        <dbReference type="PROSITE" id="PS50174"/>
    </source>
</evidence>
<name>A0AAD5VIA2_9AGAR</name>
<comment type="caution">
    <text evidence="4">The sequence shown here is derived from an EMBL/GenBank/DDBJ whole genome shotgun (WGS) entry which is preliminary data.</text>
</comment>
<dbReference type="Proteomes" id="UP001213000">
    <property type="component" value="Unassembled WGS sequence"/>
</dbReference>
<dbReference type="Pfam" id="PF01424">
    <property type="entry name" value="R3H"/>
    <property type="match status" value="1"/>
</dbReference>
<evidence type="ECO:0000256" key="1">
    <source>
        <dbReference type="SAM" id="MobiDB-lite"/>
    </source>
</evidence>
<dbReference type="InterPro" id="IPR001374">
    <property type="entry name" value="R3H_dom"/>
</dbReference>
<evidence type="ECO:0000313" key="5">
    <source>
        <dbReference type="Proteomes" id="UP001213000"/>
    </source>
</evidence>
<evidence type="ECO:0000313" key="4">
    <source>
        <dbReference type="EMBL" id="KAJ3553539.1"/>
    </source>
</evidence>
<feature type="compositionally biased region" description="Basic residues" evidence="1">
    <location>
        <begin position="214"/>
        <end position="224"/>
    </location>
</feature>
<dbReference type="InterPro" id="IPR000467">
    <property type="entry name" value="G_patch_dom"/>
</dbReference>
<dbReference type="InterPro" id="IPR036867">
    <property type="entry name" value="R3H_dom_sf"/>
</dbReference>
<reference evidence="4" key="1">
    <citation type="submission" date="2022-07" db="EMBL/GenBank/DDBJ databases">
        <title>Genome Sequence of Leucocoprinus birnbaumii.</title>
        <authorList>
            <person name="Buettner E."/>
        </authorList>
    </citation>
    <scope>NUCLEOTIDE SEQUENCE</scope>
    <source>
        <strain evidence="4">VT141</strain>
    </source>
</reference>
<dbReference type="Gene3D" id="3.30.1370.50">
    <property type="entry name" value="R3H-like domain"/>
    <property type="match status" value="1"/>
</dbReference>
<dbReference type="GO" id="GO:0003676">
    <property type="term" value="F:nucleic acid binding"/>
    <property type="evidence" value="ECO:0007669"/>
    <property type="project" value="UniProtKB-UniRule"/>
</dbReference>
<dbReference type="PROSITE" id="PS51061">
    <property type="entry name" value="R3H"/>
    <property type="match status" value="1"/>
</dbReference>